<dbReference type="InterPro" id="IPR022024">
    <property type="entry name" value="DUF3602"/>
</dbReference>
<feature type="compositionally biased region" description="Basic and acidic residues" evidence="1">
    <location>
        <begin position="42"/>
        <end position="52"/>
    </location>
</feature>
<evidence type="ECO:0000313" key="3">
    <source>
        <dbReference type="Proteomes" id="UP000193467"/>
    </source>
</evidence>
<name>A0A1Y2EQH5_9BASI</name>
<accession>A0A1Y2EQH5</accession>
<feature type="compositionally biased region" description="Basic residues" evidence="1">
    <location>
        <begin position="89"/>
        <end position="98"/>
    </location>
</feature>
<feature type="compositionally biased region" description="Basic and acidic residues" evidence="1">
    <location>
        <begin position="118"/>
        <end position="153"/>
    </location>
</feature>
<feature type="region of interest" description="Disordered" evidence="1">
    <location>
        <begin position="1"/>
        <end position="169"/>
    </location>
</feature>
<feature type="compositionally biased region" description="Gly residues" evidence="1">
    <location>
        <begin position="54"/>
        <end position="64"/>
    </location>
</feature>
<dbReference type="Proteomes" id="UP000193467">
    <property type="component" value="Unassembled WGS sequence"/>
</dbReference>
<sequence length="169" mass="17917">MGLLDKIKGAVTPNAHEGDAGTVVERGRDHTPAHPSHLNPAHADKERSESRGRGMVGTGRGGAGNMSRSRVRDADAEEPAEVVAEARSRSRSRTRAAHHGHDLAVPAGRGGAGNVRSPSRDPGSKERERKLDAEDKIVEEKYEEQHANDEHAAGRGGFGNITHAHGAKA</sequence>
<evidence type="ECO:0000256" key="1">
    <source>
        <dbReference type="SAM" id="MobiDB-lite"/>
    </source>
</evidence>
<dbReference type="InterPro" id="IPR053203">
    <property type="entry name" value="Cisplatin_resist-associated"/>
</dbReference>
<proteinExistence type="predicted"/>
<keyword evidence="3" id="KW-1185">Reference proteome</keyword>
<dbReference type="InParanoid" id="A0A1Y2EQH5"/>
<dbReference type="OrthoDB" id="2537432at2759"/>
<comment type="caution">
    <text evidence="2">The sequence shown here is derived from an EMBL/GenBank/DDBJ whole genome shotgun (WGS) entry which is preliminary data.</text>
</comment>
<gene>
    <name evidence="2" type="ORF">BCR35DRAFT_281811</name>
</gene>
<dbReference type="EMBL" id="MCGR01000048">
    <property type="protein sequence ID" value="ORY73085.1"/>
    <property type="molecule type" value="Genomic_DNA"/>
</dbReference>
<dbReference type="PANTHER" id="PTHR34693:SF1">
    <property type="entry name" value="PROTEIN PAR32"/>
    <property type="match status" value="1"/>
</dbReference>
<organism evidence="2 3">
    <name type="scientific">Leucosporidium creatinivorum</name>
    <dbReference type="NCBI Taxonomy" id="106004"/>
    <lineage>
        <taxon>Eukaryota</taxon>
        <taxon>Fungi</taxon>
        <taxon>Dikarya</taxon>
        <taxon>Basidiomycota</taxon>
        <taxon>Pucciniomycotina</taxon>
        <taxon>Microbotryomycetes</taxon>
        <taxon>Leucosporidiales</taxon>
        <taxon>Leucosporidium</taxon>
    </lineage>
</organism>
<evidence type="ECO:0000313" key="2">
    <source>
        <dbReference type="EMBL" id="ORY73085.1"/>
    </source>
</evidence>
<reference evidence="2 3" key="1">
    <citation type="submission" date="2016-07" db="EMBL/GenBank/DDBJ databases">
        <title>Pervasive Adenine N6-methylation of Active Genes in Fungi.</title>
        <authorList>
            <consortium name="DOE Joint Genome Institute"/>
            <person name="Mondo S.J."/>
            <person name="Dannebaum R.O."/>
            <person name="Kuo R.C."/>
            <person name="Labutti K."/>
            <person name="Haridas S."/>
            <person name="Kuo A."/>
            <person name="Salamov A."/>
            <person name="Ahrendt S.R."/>
            <person name="Lipzen A."/>
            <person name="Sullivan W."/>
            <person name="Andreopoulos W.B."/>
            <person name="Clum A."/>
            <person name="Lindquist E."/>
            <person name="Daum C."/>
            <person name="Ramamoorthy G.K."/>
            <person name="Gryganskyi A."/>
            <person name="Culley D."/>
            <person name="Magnuson J.K."/>
            <person name="James T.Y."/>
            <person name="O'Malley M.A."/>
            <person name="Stajich J.E."/>
            <person name="Spatafora J.W."/>
            <person name="Visel A."/>
            <person name="Grigoriev I.V."/>
        </authorList>
    </citation>
    <scope>NUCLEOTIDE SEQUENCE [LARGE SCALE GENOMIC DNA]</scope>
    <source>
        <strain evidence="2 3">62-1032</strain>
    </source>
</reference>
<dbReference type="AlphaFoldDB" id="A0A1Y2EQH5"/>
<dbReference type="PANTHER" id="PTHR34693">
    <property type="entry name" value="PROTEIN PAR32"/>
    <property type="match status" value="1"/>
</dbReference>
<protein>
    <submittedName>
        <fullName evidence="2">Uncharacterized protein</fullName>
    </submittedName>
</protein>
<dbReference type="Pfam" id="PF12223">
    <property type="entry name" value="DUF3602"/>
    <property type="match status" value="2"/>
</dbReference>